<dbReference type="AlphaFoldDB" id="A0AAD5IMA8"/>
<evidence type="ECO:0000313" key="2">
    <source>
        <dbReference type="Proteomes" id="UP001064489"/>
    </source>
</evidence>
<comment type="caution">
    <text evidence="1">The sequence shown here is derived from an EMBL/GenBank/DDBJ whole genome shotgun (WGS) entry which is preliminary data.</text>
</comment>
<name>A0AAD5IMA8_ACENE</name>
<evidence type="ECO:0000313" key="1">
    <source>
        <dbReference type="EMBL" id="KAI9169855.1"/>
    </source>
</evidence>
<reference evidence="1" key="2">
    <citation type="submission" date="2023-02" db="EMBL/GenBank/DDBJ databases">
        <authorList>
            <person name="Swenson N.G."/>
            <person name="Wegrzyn J.L."/>
            <person name="Mcevoy S.L."/>
        </authorList>
    </citation>
    <scope>NUCLEOTIDE SEQUENCE</scope>
    <source>
        <strain evidence="1">91603</strain>
        <tissue evidence="1">Leaf</tissue>
    </source>
</reference>
<gene>
    <name evidence="1" type="ORF">LWI28_018646</name>
</gene>
<keyword evidence="2" id="KW-1185">Reference proteome</keyword>
<dbReference type="Proteomes" id="UP001064489">
    <property type="component" value="Chromosome 7"/>
</dbReference>
<protein>
    <submittedName>
        <fullName evidence="1">Uncharacterized protein</fullName>
    </submittedName>
</protein>
<dbReference type="EMBL" id="JAJSOW010000104">
    <property type="protein sequence ID" value="KAI9169855.1"/>
    <property type="molecule type" value="Genomic_DNA"/>
</dbReference>
<sequence>MFSIKDVPSTTSVLSAYTAFSATTMLVRTVSNEVQSVTNQLIPKQIKDMILSKFGGHCGIGSRMTLTIDEFDGYCIISTNCMRLLRKDEISRNGELEKRVIALSFHKKYMEKVVSSYLRYMTERSNDWKEENNVVKL</sequence>
<accession>A0AAD5IMA8</accession>
<organism evidence="1 2">
    <name type="scientific">Acer negundo</name>
    <name type="common">Box elder</name>
    <dbReference type="NCBI Taxonomy" id="4023"/>
    <lineage>
        <taxon>Eukaryota</taxon>
        <taxon>Viridiplantae</taxon>
        <taxon>Streptophyta</taxon>
        <taxon>Embryophyta</taxon>
        <taxon>Tracheophyta</taxon>
        <taxon>Spermatophyta</taxon>
        <taxon>Magnoliopsida</taxon>
        <taxon>eudicotyledons</taxon>
        <taxon>Gunneridae</taxon>
        <taxon>Pentapetalae</taxon>
        <taxon>rosids</taxon>
        <taxon>malvids</taxon>
        <taxon>Sapindales</taxon>
        <taxon>Sapindaceae</taxon>
        <taxon>Hippocastanoideae</taxon>
        <taxon>Acereae</taxon>
        <taxon>Acer</taxon>
    </lineage>
</organism>
<reference evidence="1" key="1">
    <citation type="journal article" date="2022" name="Plant J.">
        <title>Strategies of tolerance reflected in two North American maple genomes.</title>
        <authorList>
            <person name="McEvoy S.L."/>
            <person name="Sezen U.U."/>
            <person name="Trouern-Trend A."/>
            <person name="McMahon S.M."/>
            <person name="Schaberg P.G."/>
            <person name="Yang J."/>
            <person name="Wegrzyn J.L."/>
            <person name="Swenson N.G."/>
        </authorList>
    </citation>
    <scope>NUCLEOTIDE SEQUENCE</scope>
    <source>
        <strain evidence="1">91603</strain>
    </source>
</reference>
<proteinExistence type="predicted"/>